<dbReference type="GeneID" id="16193612"/>
<dbReference type="InterPro" id="IPR038418">
    <property type="entry name" value="6-PTP_synth/QueD_sf"/>
</dbReference>
<evidence type="ECO:0000256" key="1">
    <source>
        <dbReference type="ARBA" id="ARBA00001947"/>
    </source>
</evidence>
<evidence type="ECO:0000256" key="2">
    <source>
        <dbReference type="ARBA" id="ARBA00022723"/>
    </source>
</evidence>
<dbReference type="KEGG" id="vg:16193612"/>
<dbReference type="Pfam" id="PF01242">
    <property type="entry name" value="PTPS"/>
    <property type="match status" value="1"/>
</dbReference>
<gene>
    <name evidence="5" type="primary">73</name>
    <name evidence="5" type="ORF">DNAM5_73</name>
</gene>
<name>R4T850_9CAUD</name>
<keyword evidence="2" id="KW-0479">Metal-binding</keyword>
<evidence type="ECO:0000256" key="3">
    <source>
        <dbReference type="ARBA" id="ARBA00022833"/>
    </source>
</evidence>
<dbReference type="GO" id="GO:0016829">
    <property type="term" value="F:lyase activity"/>
    <property type="evidence" value="ECO:0007669"/>
    <property type="project" value="UniProtKB-KW"/>
</dbReference>
<proteinExistence type="predicted"/>
<sequence>MTDNTRTLEVEGHTTSTAHRLMHYDGACNNIHGHNIEWNAKLQVCVPNEEHQMAEDFKDISDVFDRYDHAVLLNENDPLVQALVEELGKSAVGELLGEYYLFDGDPTTELVSKVVAQELVDEFDNVRRAKVQMKETAKYAMSASYPDPFGDA</sequence>
<reference evidence="5 6" key="1">
    <citation type="submission" date="2012-12" db="EMBL/GenBank/DDBJ databases">
        <authorList>
            <person name="Sencilo A."/>
            <person name="Jacobs-Sera D."/>
            <person name="Russell D.A."/>
            <person name="Ko C."/>
            <person name="Atanasova N."/>
            <person name="Osterlund E."/>
            <person name="Oksanen H.M."/>
            <person name="Bamford D.H."/>
            <person name="Hatfull G.F."/>
            <person name="Roine E."/>
            <person name="Hendrix R.W."/>
        </authorList>
    </citation>
    <scope>NUCLEOTIDE SEQUENCE [LARGE SCALE GENOMIC DNA]</scope>
</reference>
<dbReference type="SUPFAM" id="SSF55620">
    <property type="entry name" value="Tetrahydrobiopterin biosynthesis enzymes-like"/>
    <property type="match status" value="1"/>
</dbReference>
<organism evidence="5 6">
    <name type="scientific">Haloarcula californiae tailed virus 1</name>
    <dbReference type="NCBI Taxonomy" id="1273746"/>
    <lineage>
        <taxon>Viruses</taxon>
        <taxon>Duplodnaviria</taxon>
        <taxon>Heunggongvirae</taxon>
        <taxon>Uroviricota</taxon>
        <taxon>Caudoviricetes</taxon>
        <taxon>Thumleimavirales</taxon>
        <taxon>Druskaviridae</taxon>
        <taxon>Hacavirus</taxon>
        <taxon>Hacavirus italiense</taxon>
        <taxon>Hacavirus HCTV1</taxon>
    </lineage>
</organism>
<evidence type="ECO:0000313" key="5">
    <source>
        <dbReference type="EMBL" id="AGM11934.1"/>
    </source>
</evidence>
<protein>
    <submittedName>
        <fullName evidence="5">QueD</fullName>
    </submittedName>
</protein>
<dbReference type="Gene3D" id="3.30.479.10">
    <property type="entry name" value="6-pyruvoyl tetrahydropterin synthase/QueD"/>
    <property type="match status" value="1"/>
</dbReference>
<evidence type="ECO:0000313" key="6">
    <source>
        <dbReference type="Proteomes" id="UP000202086"/>
    </source>
</evidence>
<dbReference type="PANTHER" id="PTHR12589">
    <property type="entry name" value="PYRUVOYL TETRAHYDROBIOPTERIN SYNTHASE"/>
    <property type="match status" value="1"/>
</dbReference>
<keyword evidence="6" id="KW-1185">Reference proteome</keyword>
<comment type="cofactor">
    <cofactor evidence="1">
        <name>Zn(2+)</name>
        <dbReference type="ChEBI" id="CHEBI:29105"/>
    </cofactor>
</comment>
<dbReference type="EMBL" id="KC292029">
    <property type="protein sequence ID" value="AGM11934.1"/>
    <property type="molecule type" value="Genomic_DNA"/>
</dbReference>
<keyword evidence="3" id="KW-0862">Zinc</keyword>
<dbReference type="PANTHER" id="PTHR12589:SF7">
    <property type="entry name" value="6-PYRUVOYL TETRAHYDROBIOPTERIN SYNTHASE"/>
    <property type="match status" value="1"/>
</dbReference>
<dbReference type="GO" id="GO:0046872">
    <property type="term" value="F:metal ion binding"/>
    <property type="evidence" value="ECO:0007669"/>
    <property type="project" value="UniProtKB-KW"/>
</dbReference>
<dbReference type="Proteomes" id="UP000202086">
    <property type="component" value="Segment"/>
</dbReference>
<accession>R4T850</accession>
<dbReference type="OrthoDB" id="14928at10239"/>
<evidence type="ECO:0000256" key="4">
    <source>
        <dbReference type="ARBA" id="ARBA00023239"/>
    </source>
</evidence>
<dbReference type="InterPro" id="IPR007115">
    <property type="entry name" value="6-PTP_synth/QueD"/>
</dbReference>
<dbReference type="RefSeq" id="YP_008059634.1">
    <property type="nucleotide sequence ID" value="NC_021330.1"/>
</dbReference>
<keyword evidence="4" id="KW-0456">Lyase</keyword>